<comment type="caution">
    <text evidence="1">The sequence shown here is derived from an EMBL/GenBank/DDBJ whole genome shotgun (WGS) entry which is preliminary data.</text>
</comment>
<feature type="non-terminal residue" evidence="1">
    <location>
        <position position="26"/>
    </location>
</feature>
<proteinExistence type="predicted"/>
<organism evidence="1">
    <name type="scientific">gut metagenome</name>
    <dbReference type="NCBI Taxonomy" id="749906"/>
    <lineage>
        <taxon>unclassified sequences</taxon>
        <taxon>metagenomes</taxon>
        <taxon>organismal metagenomes</taxon>
    </lineage>
</organism>
<evidence type="ECO:0000313" key="1">
    <source>
        <dbReference type="EMBL" id="EJX04433.1"/>
    </source>
</evidence>
<sequence length="26" mass="2941">MLKEYSGYTDGRTYVEVGYMTAGTTF</sequence>
<accession>J9GPT8</accession>
<protein>
    <submittedName>
        <fullName evidence="1">Uncharacterized protein</fullName>
    </submittedName>
</protein>
<gene>
    <name evidence="1" type="ORF">EVA_07456</name>
</gene>
<name>J9GPT8_9ZZZZ</name>
<dbReference type="AlphaFoldDB" id="J9GPT8"/>
<dbReference type="EMBL" id="AMCI01001808">
    <property type="protein sequence ID" value="EJX04433.1"/>
    <property type="molecule type" value="Genomic_DNA"/>
</dbReference>
<reference evidence="1" key="1">
    <citation type="journal article" date="2012" name="PLoS ONE">
        <title>Gene sets for utilization of primary and secondary nutrition supplies in the distal gut of endangered iberian lynx.</title>
        <authorList>
            <person name="Alcaide M."/>
            <person name="Messina E."/>
            <person name="Richter M."/>
            <person name="Bargiela R."/>
            <person name="Peplies J."/>
            <person name="Huws S.A."/>
            <person name="Newbold C.J."/>
            <person name="Golyshin P.N."/>
            <person name="Simon M.A."/>
            <person name="Lopez G."/>
            <person name="Yakimov M.M."/>
            <person name="Ferrer M."/>
        </authorList>
    </citation>
    <scope>NUCLEOTIDE SEQUENCE</scope>
</reference>